<keyword evidence="3" id="KW-0677">Repeat</keyword>
<dbReference type="FunFam" id="1.25.10.10:FF:000009">
    <property type="entry name" value="Importin subunit alpha"/>
    <property type="match status" value="1"/>
</dbReference>
<evidence type="ECO:0000313" key="8">
    <source>
        <dbReference type="EMBL" id="KAK9139152.1"/>
    </source>
</evidence>
<name>A0AAP0JS49_9MAGN</name>
<protein>
    <recommendedName>
        <fullName evidence="5">Importin subunit alpha</fullName>
    </recommendedName>
</protein>
<dbReference type="InterPro" id="IPR011989">
    <property type="entry name" value="ARM-like"/>
</dbReference>
<dbReference type="GO" id="GO:0005737">
    <property type="term" value="C:cytoplasm"/>
    <property type="evidence" value="ECO:0007669"/>
    <property type="project" value="InterPro"/>
</dbReference>
<comment type="caution">
    <text evidence="8">The sequence shown here is derived from an EMBL/GenBank/DDBJ whole genome shotgun (WGS) entry which is preliminary data.</text>
</comment>
<accession>A0AAP0JS49</accession>
<dbReference type="GO" id="GO:0005634">
    <property type="term" value="C:nucleus"/>
    <property type="evidence" value="ECO:0007669"/>
    <property type="project" value="UniProtKB-ARBA"/>
</dbReference>
<proteinExistence type="inferred from homology"/>
<dbReference type="GO" id="GO:0061608">
    <property type="term" value="F:nuclear import signal receptor activity"/>
    <property type="evidence" value="ECO:0007669"/>
    <property type="project" value="InterPro"/>
</dbReference>
<feature type="region of interest" description="Disordered" evidence="7">
    <location>
        <begin position="424"/>
        <end position="477"/>
    </location>
</feature>
<dbReference type="InterPro" id="IPR016024">
    <property type="entry name" value="ARM-type_fold"/>
</dbReference>
<dbReference type="Pfam" id="PF16186">
    <property type="entry name" value="Arm_3"/>
    <property type="match status" value="1"/>
</dbReference>
<evidence type="ECO:0000256" key="3">
    <source>
        <dbReference type="ARBA" id="ARBA00022737"/>
    </source>
</evidence>
<feature type="repeat" description="ARM" evidence="6">
    <location>
        <begin position="82"/>
        <end position="124"/>
    </location>
</feature>
<gene>
    <name evidence="8" type="ORF">Scep_008833</name>
</gene>
<dbReference type="Proteomes" id="UP001419268">
    <property type="component" value="Unassembled WGS sequence"/>
</dbReference>
<evidence type="ECO:0000313" key="9">
    <source>
        <dbReference type="Proteomes" id="UP001419268"/>
    </source>
</evidence>
<dbReference type="Pfam" id="PF00514">
    <property type="entry name" value="Arm"/>
    <property type="match status" value="6"/>
</dbReference>
<comment type="similarity">
    <text evidence="1 5">Belongs to the importin alpha family.</text>
</comment>
<evidence type="ECO:0000256" key="1">
    <source>
        <dbReference type="ARBA" id="ARBA00010394"/>
    </source>
</evidence>
<dbReference type="GO" id="GO:0006606">
    <property type="term" value="P:protein import into nucleus"/>
    <property type="evidence" value="ECO:0007669"/>
    <property type="project" value="InterPro"/>
</dbReference>
<dbReference type="InterPro" id="IPR000225">
    <property type="entry name" value="Armadillo"/>
</dbReference>
<dbReference type="InterPro" id="IPR024931">
    <property type="entry name" value="Importin_alpha"/>
</dbReference>
<dbReference type="PANTHER" id="PTHR23316">
    <property type="entry name" value="IMPORTIN ALPHA"/>
    <property type="match status" value="1"/>
</dbReference>
<dbReference type="SMART" id="SM00185">
    <property type="entry name" value="ARM"/>
    <property type="match status" value="8"/>
</dbReference>
<keyword evidence="2 5" id="KW-0813">Transport</keyword>
<sequence length="477" mass="52727">MVKGVCSPDPMLQLESTNQIRELISIEPCLPIEEVIKTGVVPKFVEFLGRNEFPQLQFEAAWALTNIASGSSEQTRVVIDAGAVPMFVKLLVSSRYQVREQAVWALGNIAGDSAACRDLVLDCGALMPLLAQLNEYLELSMLRNITWTLSNLCHGKPPVPLEKVKPAISVLQRLIYSNDEEVLTSACWALCHFSDDYITDDTMDKIHAVVEAGVCPRLVNLLLHPNAKVRLLALRTVGYIATGDDFEIQCLLDNQVLPILHRLLTQDNEKSIKTIAILTISNIADFTSDRIQAVIDANLISPLVQLLQHAEFDIKMAAASAIFNFAHGGSEEQIQYLVSQNCIKPLCDLLTCLDSSTVSTCLDGLESILMAGEADKELGRSGGVNVYAQIIEECDGFDKIERLQTHDNNVISKRAARILESYRVDDDYDDDGDDDEEEDDDDNDDDDDDDDDDGDGDGDDDDNDEEEEEEDLGEVVD</sequence>
<dbReference type="EMBL" id="JBBNAG010000004">
    <property type="protein sequence ID" value="KAK9139152.1"/>
    <property type="molecule type" value="Genomic_DNA"/>
</dbReference>
<dbReference type="Gene3D" id="1.25.10.10">
    <property type="entry name" value="Leucine-rich Repeat Variant"/>
    <property type="match status" value="1"/>
</dbReference>
<dbReference type="SUPFAM" id="SSF48371">
    <property type="entry name" value="ARM repeat"/>
    <property type="match status" value="1"/>
</dbReference>
<feature type="compositionally biased region" description="Acidic residues" evidence="7">
    <location>
        <begin position="426"/>
        <end position="477"/>
    </location>
</feature>
<dbReference type="AlphaFoldDB" id="A0AAP0JS49"/>
<keyword evidence="4 5" id="KW-0653">Protein transport</keyword>
<evidence type="ECO:0000256" key="2">
    <source>
        <dbReference type="ARBA" id="ARBA00022448"/>
    </source>
</evidence>
<evidence type="ECO:0000256" key="7">
    <source>
        <dbReference type="SAM" id="MobiDB-lite"/>
    </source>
</evidence>
<feature type="repeat" description="ARM" evidence="6">
    <location>
        <begin position="39"/>
        <end position="82"/>
    </location>
</feature>
<dbReference type="PROSITE" id="PS50176">
    <property type="entry name" value="ARM_REPEAT"/>
    <property type="match status" value="2"/>
</dbReference>
<dbReference type="InterPro" id="IPR032413">
    <property type="entry name" value="Arm_3"/>
</dbReference>
<evidence type="ECO:0000256" key="4">
    <source>
        <dbReference type="ARBA" id="ARBA00022927"/>
    </source>
</evidence>
<dbReference type="PIRSF" id="PIRSF005673">
    <property type="entry name" value="Importin_alpha"/>
    <property type="match status" value="1"/>
</dbReference>
<keyword evidence="9" id="KW-1185">Reference proteome</keyword>
<organism evidence="8 9">
    <name type="scientific">Stephania cephalantha</name>
    <dbReference type="NCBI Taxonomy" id="152367"/>
    <lineage>
        <taxon>Eukaryota</taxon>
        <taxon>Viridiplantae</taxon>
        <taxon>Streptophyta</taxon>
        <taxon>Embryophyta</taxon>
        <taxon>Tracheophyta</taxon>
        <taxon>Spermatophyta</taxon>
        <taxon>Magnoliopsida</taxon>
        <taxon>Ranunculales</taxon>
        <taxon>Menispermaceae</taxon>
        <taxon>Menispermoideae</taxon>
        <taxon>Cissampelideae</taxon>
        <taxon>Stephania</taxon>
    </lineage>
</organism>
<evidence type="ECO:0000256" key="6">
    <source>
        <dbReference type="PROSITE-ProRule" id="PRU00259"/>
    </source>
</evidence>
<evidence type="ECO:0000256" key="5">
    <source>
        <dbReference type="PIRNR" id="PIRNR005673"/>
    </source>
</evidence>
<reference evidence="8 9" key="1">
    <citation type="submission" date="2024-01" db="EMBL/GenBank/DDBJ databases">
        <title>Genome assemblies of Stephania.</title>
        <authorList>
            <person name="Yang L."/>
        </authorList>
    </citation>
    <scope>NUCLEOTIDE SEQUENCE [LARGE SCALE GENOMIC DNA]</scope>
    <source>
        <strain evidence="8">JXDWG</strain>
        <tissue evidence="8">Leaf</tissue>
    </source>
</reference>